<feature type="compositionally biased region" description="Gly residues" evidence="1">
    <location>
        <begin position="13"/>
        <end position="34"/>
    </location>
</feature>
<evidence type="ECO:0000313" key="2">
    <source>
        <dbReference type="EMBL" id="KAL2749884.1"/>
    </source>
</evidence>
<dbReference type="Proteomes" id="UP001607303">
    <property type="component" value="Unassembled WGS sequence"/>
</dbReference>
<accession>A0ABD2CYR5</accession>
<comment type="caution">
    <text evidence="2">The sequence shown here is derived from an EMBL/GenBank/DDBJ whole genome shotgun (WGS) entry which is preliminary data.</text>
</comment>
<evidence type="ECO:0000256" key="1">
    <source>
        <dbReference type="SAM" id="MobiDB-lite"/>
    </source>
</evidence>
<feature type="region of interest" description="Disordered" evidence="1">
    <location>
        <begin position="1"/>
        <end position="58"/>
    </location>
</feature>
<proteinExistence type="predicted"/>
<reference evidence="2 3" key="1">
    <citation type="journal article" date="2024" name="Ann. Entomol. Soc. Am.">
        <title>Genomic analyses of the southern and eastern yellowjacket wasps (Hymenoptera: Vespidae) reveal evolutionary signatures of social life.</title>
        <authorList>
            <person name="Catto M.A."/>
            <person name="Caine P.B."/>
            <person name="Orr S.E."/>
            <person name="Hunt B.G."/>
            <person name="Goodisman M.A.D."/>
        </authorList>
    </citation>
    <scope>NUCLEOTIDE SEQUENCE [LARGE SCALE GENOMIC DNA]</scope>
    <source>
        <strain evidence="2">232</strain>
        <tissue evidence="2">Head and thorax</tissue>
    </source>
</reference>
<sequence>MDEVEKKRRRSAKGGGGGGRGRGGGGGGGGGGGRGRGRGREEGGKHHRRGAFLEGGYDGSWRYAPRTVMLLGHHRTISEATSLPIPMVSD</sequence>
<dbReference type="EMBL" id="JAYRBN010000026">
    <property type="protein sequence ID" value="KAL2749884.1"/>
    <property type="molecule type" value="Genomic_DNA"/>
</dbReference>
<evidence type="ECO:0000313" key="3">
    <source>
        <dbReference type="Proteomes" id="UP001607303"/>
    </source>
</evidence>
<protein>
    <submittedName>
        <fullName evidence="2">Uncharacterized protein</fullName>
    </submittedName>
</protein>
<name>A0ABD2CYR5_VESMC</name>
<organism evidence="2 3">
    <name type="scientific">Vespula maculifrons</name>
    <name type="common">Eastern yellow jacket</name>
    <name type="synonym">Wasp</name>
    <dbReference type="NCBI Taxonomy" id="7453"/>
    <lineage>
        <taxon>Eukaryota</taxon>
        <taxon>Metazoa</taxon>
        <taxon>Ecdysozoa</taxon>
        <taxon>Arthropoda</taxon>
        <taxon>Hexapoda</taxon>
        <taxon>Insecta</taxon>
        <taxon>Pterygota</taxon>
        <taxon>Neoptera</taxon>
        <taxon>Endopterygota</taxon>
        <taxon>Hymenoptera</taxon>
        <taxon>Apocrita</taxon>
        <taxon>Aculeata</taxon>
        <taxon>Vespoidea</taxon>
        <taxon>Vespidae</taxon>
        <taxon>Vespinae</taxon>
        <taxon>Vespula</taxon>
    </lineage>
</organism>
<keyword evidence="3" id="KW-1185">Reference proteome</keyword>
<dbReference type="AlphaFoldDB" id="A0ABD2CYR5"/>
<gene>
    <name evidence="2" type="ORF">V1477_001955</name>
</gene>